<keyword evidence="6 9" id="KW-1133">Transmembrane helix</keyword>
<feature type="transmembrane region" description="Helical" evidence="9">
    <location>
        <begin position="179"/>
        <end position="203"/>
    </location>
</feature>
<dbReference type="AlphaFoldDB" id="A0A7M2RDN3"/>
<keyword evidence="7 9" id="KW-0472">Membrane</keyword>
<dbReference type="GO" id="GO:0005886">
    <property type="term" value="C:plasma membrane"/>
    <property type="evidence" value="ECO:0007669"/>
    <property type="project" value="UniProtKB-SubCell"/>
</dbReference>
<dbReference type="GO" id="GO:0055085">
    <property type="term" value="P:transmembrane transport"/>
    <property type="evidence" value="ECO:0007669"/>
    <property type="project" value="TreeGrafter"/>
</dbReference>
<keyword evidence="3" id="KW-0813">Transport</keyword>
<feature type="region of interest" description="Disordered" evidence="8">
    <location>
        <begin position="380"/>
        <end position="415"/>
    </location>
</feature>
<protein>
    <submittedName>
        <fullName evidence="10">AI-2E family transporter</fullName>
    </submittedName>
</protein>
<keyword evidence="4" id="KW-1003">Cell membrane</keyword>
<dbReference type="PANTHER" id="PTHR21716:SF53">
    <property type="entry name" value="PERMEASE PERM-RELATED"/>
    <property type="match status" value="1"/>
</dbReference>
<evidence type="ECO:0000313" key="10">
    <source>
        <dbReference type="EMBL" id="QOV18268.1"/>
    </source>
</evidence>
<feature type="transmembrane region" description="Helical" evidence="9">
    <location>
        <begin position="296"/>
        <end position="317"/>
    </location>
</feature>
<dbReference type="InterPro" id="IPR002549">
    <property type="entry name" value="AI-2E-like"/>
</dbReference>
<feature type="compositionally biased region" description="Basic and acidic residues" evidence="8">
    <location>
        <begin position="399"/>
        <end position="408"/>
    </location>
</feature>
<evidence type="ECO:0000256" key="6">
    <source>
        <dbReference type="ARBA" id="ARBA00022989"/>
    </source>
</evidence>
<keyword evidence="11" id="KW-1185">Reference proteome</keyword>
<evidence type="ECO:0000256" key="7">
    <source>
        <dbReference type="ARBA" id="ARBA00023136"/>
    </source>
</evidence>
<comment type="similarity">
    <text evidence="2">Belongs to the autoinducer-2 exporter (AI-2E) (TC 2.A.86) family.</text>
</comment>
<dbReference type="PANTHER" id="PTHR21716">
    <property type="entry name" value="TRANSMEMBRANE PROTEIN"/>
    <property type="match status" value="1"/>
</dbReference>
<evidence type="ECO:0000256" key="1">
    <source>
        <dbReference type="ARBA" id="ARBA00004651"/>
    </source>
</evidence>
<evidence type="ECO:0000256" key="2">
    <source>
        <dbReference type="ARBA" id="ARBA00009773"/>
    </source>
</evidence>
<evidence type="ECO:0000256" key="9">
    <source>
        <dbReference type="SAM" id="Phobius"/>
    </source>
</evidence>
<name>A0A7M2RDN3_9FIRM</name>
<feature type="transmembrane region" description="Helical" evidence="9">
    <location>
        <begin position="87"/>
        <end position="106"/>
    </location>
</feature>
<evidence type="ECO:0000256" key="8">
    <source>
        <dbReference type="SAM" id="MobiDB-lite"/>
    </source>
</evidence>
<sequence length="415" mass="46414">MNLDKKTMHNIEKLVLFTVLVVAVFFRIDSIWSMVKKIITLLSPFLLGMALAFVINVLMTFIEHALFEDKHFSDRKIIRKIKRPVSLVLTIVCIFGIIYMVSFVVIPQLGTAVTKFTSDIQTALPKFQKWIYSLLKDYPKVQEAVDPYLNMRPDWESIINRISQFFVNGGTNLLGTATAMAGTVISSVASLVISFIFACYILIQKEQLGRQSDRVLKAFLPEKVYVKILDLCTLSHHIFSKFIAGQCLEACILGSMFFVVLTIGNFPYALLISVMVAFTALIPIFGAWISCFIGAFLILTESPISALAFIIVFQIVQQIENNFIYPKVVGTSIGLPSIWVLAAVTLGGSLFGIAGMLIFIPFTSVVYTLLKNEVSRRLENEDAVNGSKDNHDHKKKKEKVTDGKEVTSNKKSRKG</sequence>
<organism evidence="10 11">
    <name type="scientific">Blautia liquoris</name>
    <dbReference type="NCBI Taxonomy" id="2779518"/>
    <lineage>
        <taxon>Bacteria</taxon>
        <taxon>Bacillati</taxon>
        <taxon>Bacillota</taxon>
        <taxon>Clostridia</taxon>
        <taxon>Lachnospirales</taxon>
        <taxon>Lachnospiraceae</taxon>
        <taxon>Blautia</taxon>
    </lineage>
</organism>
<dbReference type="KEGG" id="bliq:INP51_09530"/>
<accession>A0A7M2RDN3</accession>
<feature type="transmembrane region" description="Helical" evidence="9">
    <location>
        <begin position="242"/>
        <end position="263"/>
    </location>
</feature>
<dbReference type="EMBL" id="CP063304">
    <property type="protein sequence ID" value="QOV18268.1"/>
    <property type="molecule type" value="Genomic_DNA"/>
</dbReference>
<evidence type="ECO:0000256" key="5">
    <source>
        <dbReference type="ARBA" id="ARBA00022692"/>
    </source>
</evidence>
<feature type="transmembrane region" description="Helical" evidence="9">
    <location>
        <begin position="41"/>
        <end position="66"/>
    </location>
</feature>
<reference evidence="10 11" key="1">
    <citation type="submission" date="2020-10" db="EMBL/GenBank/DDBJ databases">
        <title>Blautia liquoris sp.nov., isolated from the mud in a fermentation cellar used for the production of Chinese strong-flavoured liquor.</title>
        <authorList>
            <person name="Lu L."/>
        </authorList>
    </citation>
    <scope>NUCLEOTIDE SEQUENCE [LARGE SCALE GENOMIC DNA]</scope>
    <source>
        <strain evidence="10 11">LZLJ-3</strain>
    </source>
</reference>
<feature type="transmembrane region" description="Helical" evidence="9">
    <location>
        <begin position="269"/>
        <end position="289"/>
    </location>
</feature>
<evidence type="ECO:0000256" key="4">
    <source>
        <dbReference type="ARBA" id="ARBA00022475"/>
    </source>
</evidence>
<comment type="subcellular location">
    <subcellularLocation>
        <location evidence="1">Cell membrane</location>
        <topology evidence="1">Multi-pass membrane protein</topology>
    </subcellularLocation>
</comment>
<evidence type="ECO:0000313" key="11">
    <source>
        <dbReference type="Proteomes" id="UP000593601"/>
    </source>
</evidence>
<dbReference type="RefSeq" id="WP_193734630.1">
    <property type="nucleotide sequence ID" value="NZ_CP063304.1"/>
</dbReference>
<proteinExistence type="inferred from homology"/>
<feature type="transmembrane region" description="Helical" evidence="9">
    <location>
        <begin position="14"/>
        <end position="35"/>
    </location>
</feature>
<evidence type="ECO:0000256" key="3">
    <source>
        <dbReference type="ARBA" id="ARBA00022448"/>
    </source>
</evidence>
<dbReference type="Proteomes" id="UP000593601">
    <property type="component" value="Chromosome"/>
</dbReference>
<feature type="transmembrane region" description="Helical" evidence="9">
    <location>
        <begin position="337"/>
        <end position="370"/>
    </location>
</feature>
<gene>
    <name evidence="10" type="ORF">INP51_09530</name>
</gene>
<dbReference type="Pfam" id="PF01594">
    <property type="entry name" value="AI-2E_transport"/>
    <property type="match status" value="1"/>
</dbReference>
<keyword evidence="5 9" id="KW-0812">Transmembrane</keyword>